<comment type="caution">
    <text evidence="2">The sequence shown here is derived from an EMBL/GenBank/DDBJ whole genome shotgun (WGS) entry which is preliminary data.</text>
</comment>
<dbReference type="Proteomes" id="UP000186817">
    <property type="component" value="Unassembled WGS sequence"/>
</dbReference>
<reference evidence="2 3" key="1">
    <citation type="submission" date="2016-02" db="EMBL/GenBank/DDBJ databases">
        <title>Genome analysis of coral dinoflagellate symbionts highlights evolutionary adaptations to a symbiotic lifestyle.</title>
        <authorList>
            <person name="Aranda M."/>
            <person name="Li Y."/>
            <person name="Liew Y.J."/>
            <person name="Baumgarten S."/>
            <person name="Simakov O."/>
            <person name="Wilson M."/>
            <person name="Piel J."/>
            <person name="Ashoor H."/>
            <person name="Bougouffa S."/>
            <person name="Bajic V.B."/>
            <person name="Ryu T."/>
            <person name="Ravasi T."/>
            <person name="Bayer T."/>
            <person name="Micklem G."/>
            <person name="Kim H."/>
            <person name="Bhak J."/>
            <person name="Lajeunesse T.C."/>
            <person name="Voolstra C.R."/>
        </authorList>
    </citation>
    <scope>NUCLEOTIDE SEQUENCE [LARGE SCALE GENOMIC DNA]</scope>
    <source>
        <strain evidence="2 3">CCMP2467</strain>
    </source>
</reference>
<dbReference type="EMBL" id="LSRX01001970">
    <property type="protein sequence ID" value="OLP76609.1"/>
    <property type="molecule type" value="Genomic_DNA"/>
</dbReference>
<dbReference type="OrthoDB" id="421417at2759"/>
<evidence type="ECO:0000256" key="1">
    <source>
        <dbReference type="SAM" id="MobiDB-lite"/>
    </source>
</evidence>
<evidence type="ECO:0000313" key="3">
    <source>
        <dbReference type="Proteomes" id="UP000186817"/>
    </source>
</evidence>
<name>A0A1Q9C118_SYMMI</name>
<evidence type="ECO:0000313" key="2">
    <source>
        <dbReference type="EMBL" id="OLP76609.1"/>
    </source>
</evidence>
<gene>
    <name evidence="2" type="ORF">AK812_SmicGene43431</name>
</gene>
<sequence>MNGIAFMNIKNQSLAIQGYDEERGMNAARMYTGPGLCGLYTLHQIHKYNKPRKHHESSTLGDGIVLSFKWEPVMEARVWELAVSRSGRQADRSMPSSRRVRIRPGAPSPVQAEDAAAEGVRKACRELGGHLEAFEKFRAEAETLATAMELVAEKIGLLASPGTGAVARALDEHPGAQERLVFRLGRRLESFREDGRALRSRFERQTLPALKNNCAALRLWVHRREAGAAPQAYRNAAEGETSGAGSVRGAVAAADHILDRLTQVTKEADPSTEESTKLLLKVCAKRSVE</sequence>
<dbReference type="AlphaFoldDB" id="A0A1Q9C118"/>
<proteinExistence type="predicted"/>
<organism evidence="2 3">
    <name type="scientific">Symbiodinium microadriaticum</name>
    <name type="common">Dinoflagellate</name>
    <name type="synonym">Zooxanthella microadriatica</name>
    <dbReference type="NCBI Taxonomy" id="2951"/>
    <lineage>
        <taxon>Eukaryota</taxon>
        <taxon>Sar</taxon>
        <taxon>Alveolata</taxon>
        <taxon>Dinophyceae</taxon>
        <taxon>Suessiales</taxon>
        <taxon>Symbiodiniaceae</taxon>
        <taxon>Symbiodinium</taxon>
    </lineage>
</organism>
<feature type="region of interest" description="Disordered" evidence="1">
    <location>
        <begin position="87"/>
        <end position="114"/>
    </location>
</feature>
<keyword evidence="3" id="KW-1185">Reference proteome</keyword>
<protein>
    <submittedName>
        <fullName evidence="2">Uncharacterized protein</fullName>
    </submittedName>
</protein>
<accession>A0A1Q9C118</accession>